<reference evidence="1" key="1">
    <citation type="submission" date="2021-03" db="EMBL/GenBank/DDBJ databases">
        <title>Draft genome sequence of rust myrtle Austropuccinia psidii MF-1, a brazilian biotype.</title>
        <authorList>
            <person name="Quecine M.C."/>
            <person name="Pachon D.M.R."/>
            <person name="Bonatelli M.L."/>
            <person name="Correr F.H."/>
            <person name="Franceschini L.M."/>
            <person name="Leite T.F."/>
            <person name="Margarido G.R.A."/>
            <person name="Almeida C.A."/>
            <person name="Ferrarezi J.A."/>
            <person name="Labate C.A."/>
        </authorList>
    </citation>
    <scope>NUCLEOTIDE SEQUENCE</scope>
    <source>
        <strain evidence="1">MF-1</strain>
    </source>
</reference>
<proteinExistence type="predicted"/>
<comment type="caution">
    <text evidence="1">The sequence shown here is derived from an EMBL/GenBank/DDBJ whole genome shotgun (WGS) entry which is preliminary data.</text>
</comment>
<dbReference type="Proteomes" id="UP000765509">
    <property type="component" value="Unassembled WGS sequence"/>
</dbReference>
<name>A0A9Q3PRU2_9BASI</name>
<evidence type="ECO:0000313" key="2">
    <source>
        <dbReference type="Proteomes" id="UP000765509"/>
    </source>
</evidence>
<dbReference type="OrthoDB" id="3064439at2759"/>
<organism evidence="1 2">
    <name type="scientific">Austropuccinia psidii MF-1</name>
    <dbReference type="NCBI Taxonomy" id="1389203"/>
    <lineage>
        <taxon>Eukaryota</taxon>
        <taxon>Fungi</taxon>
        <taxon>Dikarya</taxon>
        <taxon>Basidiomycota</taxon>
        <taxon>Pucciniomycotina</taxon>
        <taxon>Pucciniomycetes</taxon>
        <taxon>Pucciniales</taxon>
        <taxon>Sphaerophragmiaceae</taxon>
        <taxon>Austropuccinia</taxon>
    </lineage>
</organism>
<evidence type="ECO:0000313" key="1">
    <source>
        <dbReference type="EMBL" id="MBW0570756.1"/>
    </source>
</evidence>
<dbReference type="AlphaFoldDB" id="A0A9Q3PRU2"/>
<accession>A0A9Q3PRU2</accession>
<dbReference type="EMBL" id="AVOT02086847">
    <property type="protein sequence ID" value="MBW0570756.1"/>
    <property type="molecule type" value="Genomic_DNA"/>
</dbReference>
<keyword evidence="2" id="KW-1185">Reference proteome</keyword>
<protein>
    <submittedName>
        <fullName evidence="1">Uncharacterized protein</fullName>
    </submittedName>
</protein>
<gene>
    <name evidence="1" type="ORF">O181_110471</name>
</gene>
<sequence>MEYSFAYVEEKWDKSHGTPDFKLGYLVLVSTTNFNNIKGCKKLRDSFSVPLAIEAFHGENSVEVELSEELSNRNPTFPVILIKLYKYGGAEKFPLMNKAP</sequence>